<dbReference type="RefSeq" id="WP_270075596.1">
    <property type="nucleotide sequence ID" value="NZ_CP115174.1"/>
</dbReference>
<evidence type="ECO:0000256" key="2">
    <source>
        <dbReference type="SAM" id="SignalP"/>
    </source>
</evidence>
<sequence length="86" mass="9603">MSRLFLIAACVLLSGCVVHTAYDVATAPVRVGSKVVDWSTTSRSEADRNLGRKVRKQQKRDEKEARKQAKRDRAQGEDQQGYAGPR</sequence>
<keyword evidence="2" id="KW-0732">Signal</keyword>
<accession>A0ABY7NN67</accession>
<gene>
    <name evidence="3" type="ORF">PBT88_12080</name>
</gene>
<name>A0ABY7NN67_9SPHN</name>
<evidence type="ECO:0000256" key="1">
    <source>
        <dbReference type="SAM" id="MobiDB-lite"/>
    </source>
</evidence>
<feature type="compositionally biased region" description="Basic and acidic residues" evidence="1">
    <location>
        <begin position="59"/>
        <end position="76"/>
    </location>
</feature>
<evidence type="ECO:0000313" key="4">
    <source>
        <dbReference type="Proteomes" id="UP001210865"/>
    </source>
</evidence>
<dbReference type="EMBL" id="CP115174">
    <property type="protein sequence ID" value="WBO20946.1"/>
    <property type="molecule type" value="Genomic_DNA"/>
</dbReference>
<reference evidence="3 4" key="1">
    <citation type="submission" date="2022-12" db="EMBL/GenBank/DDBJ databases">
        <title>Sphingomonas abieness sp. nov., an endophytic bacterium isolated from Abies koreana.</title>
        <authorList>
            <person name="Jiang L."/>
            <person name="Lee J."/>
        </authorList>
    </citation>
    <scope>NUCLEOTIDE SEQUENCE [LARGE SCALE GENOMIC DNA]</scope>
    <source>
        <strain evidence="4">PAMB 00755</strain>
    </source>
</reference>
<protein>
    <recommendedName>
        <fullName evidence="5">Lipoprotein</fullName>
    </recommendedName>
</protein>
<organism evidence="3 4">
    <name type="scientific">Sphingomonas abietis</name>
    <dbReference type="NCBI Taxonomy" id="3012344"/>
    <lineage>
        <taxon>Bacteria</taxon>
        <taxon>Pseudomonadati</taxon>
        <taxon>Pseudomonadota</taxon>
        <taxon>Alphaproteobacteria</taxon>
        <taxon>Sphingomonadales</taxon>
        <taxon>Sphingomonadaceae</taxon>
        <taxon>Sphingomonas</taxon>
    </lineage>
</organism>
<evidence type="ECO:0000313" key="3">
    <source>
        <dbReference type="EMBL" id="WBO20946.1"/>
    </source>
</evidence>
<evidence type="ECO:0008006" key="5">
    <source>
        <dbReference type="Google" id="ProtNLM"/>
    </source>
</evidence>
<keyword evidence="4" id="KW-1185">Reference proteome</keyword>
<feature type="chain" id="PRO_5046172867" description="Lipoprotein" evidence="2">
    <location>
        <begin position="22"/>
        <end position="86"/>
    </location>
</feature>
<dbReference type="Proteomes" id="UP001210865">
    <property type="component" value="Chromosome"/>
</dbReference>
<feature type="region of interest" description="Disordered" evidence="1">
    <location>
        <begin position="40"/>
        <end position="86"/>
    </location>
</feature>
<proteinExistence type="predicted"/>
<dbReference type="PROSITE" id="PS51257">
    <property type="entry name" value="PROKAR_LIPOPROTEIN"/>
    <property type="match status" value="1"/>
</dbReference>
<feature type="signal peptide" evidence="2">
    <location>
        <begin position="1"/>
        <end position="21"/>
    </location>
</feature>